<comment type="caution">
    <text evidence="3">The sequence shown here is derived from an EMBL/GenBank/DDBJ whole genome shotgun (WGS) entry which is preliminary data.</text>
</comment>
<dbReference type="Proteomes" id="UP000193411">
    <property type="component" value="Unassembled WGS sequence"/>
</dbReference>
<dbReference type="EMBL" id="MCFL01000023">
    <property type="protein sequence ID" value="ORZ35341.1"/>
    <property type="molecule type" value="Genomic_DNA"/>
</dbReference>
<dbReference type="OrthoDB" id="2144823at2759"/>
<dbReference type="InterPro" id="IPR048363">
    <property type="entry name" value="CTSRT_C2"/>
</dbReference>
<feature type="region of interest" description="Disordered" evidence="1">
    <location>
        <begin position="16"/>
        <end position="37"/>
    </location>
</feature>
<feature type="compositionally biased region" description="Acidic residues" evidence="1">
    <location>
        <begin position="447"/>
        <end position="467"/>
    </location>
</feature>
<evidence type="ECO:0000259" key="2">
    <source>
        <dbReference type="PROSITE" id="PS50004"/>
    </source>
</evidence>
<dbReference type="Gene3D" id="2.60.40.150">
    <property type="entry name" value="C2 domain"/>
    <property type="match status" value="1"/>
</dbReference>
<dbReference type="PROSITE" id="PS50004">
    <property type="entry name" value="C2"/>
    <property type="match status" value="1"/>
</dbReference>
<evidence type="ECO:0000313" key="4">
    <source>
        <dbReference type="Proteomes" id="UP000193411"/>
    </source>
</evidence>
<feature type="region of interest" description="Disordered" evidence="1">
    <location>
        <begin position="360"/>
        <end position="475"/>
    </location>
</feature>
<feature type="domain" description="C2" evidence="2">
    <location>
        <begin position="43"/>
        <end position="170"/>
    </location>
</feature>
<evidence type="ECO:0000313" key="3">
    <source>
        <dbReference type="EMBL" id="ORZ35341.1"/>
    </source>
</evidence>
<keyword evidence="4" id="KW-1185">Reference proteome</keyword>
<feature type="compositionally biased region" description="Low complexity" evidence="1">
    <location>
        <begin position="360"/>
        <end position="377"/>
    </location>
</feature>
<dbReference type="InterPro" id="IPR035892">
    <property type="entry name" value="C2_domain_sf"/>
</dbReference>
<feature type="compositionally biased region" description="Basic and acidic residues" evidence="1">
    <location>
        <begin position="429"/>
        <end position="439"/>
    </location>
</feature>
<reference evidence="3 4" key="1">
    <citation type="submission" date="2016-07" db="EMBL/GenBank/DDBJ databases">
        <title>Pervasive Adenine N6-methylation of Active Genes in Fungi.</title>
        <authorList>
            <consortium name="DOE Joint Genome Institute"/>
            <person name="Mondo S.J."/>
            <person name="Dannebaum R.O."/>
            <person name="Kuo R.C."/>
            <person name="Labutti K."/>
            <person name="Haridas S."/>
            <person name="Kuo A."/>
            <person name="Salamov A."/>
            <person name="Ahrendt S.R."/>
            <person name="Lipzen A."/>
            <person name="Sullivan W."/>
            <person name="Andreopoulos W.B."/>
            <person name="Clum A."/>
            <person name="Lindquist E."/>
            <person name="Daum C."/>
            <person name="Ramamoorthy G.K."/>
            <person name="Gryganskyi A."/>
            <person name="Culley D."/>
            <person name="Magnuson J.K."/>
            <person name="James T.Y."/>
            <person name="O'Malley M.A."/>
            <person name="Stajich J.E."/>
            <person name="Spatafora J.W."/>
            <person name="Visel A."/>
            <person name="Grigoriev I.V."/>
        </authorList>
    </citation>
    <scope>NUCLEOTIDE SEQUENCE [LARGE SCALE GENOMIC DNA]</scope>
    <source>
        <strain evidence="3 4">PL171</strain>
    </source>
</reference>
<dbReference type="AlphaFoldDB" id="A0A1Y2HNF6"/>
<dbReference type="Pfam" id="PF15729">
    <property type="entry name" value="CTSRT"/>
    <property type="match status" value="1"/>
</dbReference>
<gene>
    <name evidence="3" type="ORF">BCR44DRAFT_116748</name>
</gene>
<accession>A0A1Y2HNF6</accession>
<name>A0A1Y2HNF6_9FUNG</name>
<feature type="compositionally biased region" description="Polar residues" evidence="1">
    <location>
        <begin position="395"/>
        <end position="406"/>
    </location>
</feature>
<sequence length="475" mass="52047">MFNQAAASSNVIGAASTGTLNRSPSKPGAGSASNRSPLDDLASLRRMLMAEEDSRPCVTGVLSVKIKDFHALDLQGTANPLTRSACYCSVSVRNVTKKTHVVCKHAGIITWDQTKHFPLIVPKSRKHPFNLVKLQIVQISPIDPSAIELVGSVSFHMHDIIAVSPIASTFDVWDQHRLVGDMSLEITFNYGSFGYGYSPQLKEDKRAPNELIAYSLFPRINPPQSQMESEDGVMAVKAVPHPSYIPFNEKVYLSYGRELGDLSGFSDRQYVPDLVAKDLGHLKQIQEQYHGMNDRVARIMFLQNYINGTSQRPEVMLDTNEHRPPAPSVQPMFMQPFNVAPTIKEDVVFRALAKRREAAAAARRASTTSHTGTIPGLAPAPTPAPTSTVRFGTADGSSGSGRSPTKSRAIMFDDRSMRQQPGGVSKQKKWMDDLMRAEDLTNAMFGEADEDDESAAEETDGEADQGDQGESRPLV</sequence>
<proteinExistence type="predicted"/>
<organism evidence="3 4">
    <name type="scientific">Catenaria anguillulae PL171</name>
    <dbReference type="NCBI Taxonomy" id="765915"/>
    <lineage>
        <taxon>Eukaryota</taxon>
        <taxon>Fungi</taxon>
        <taxon>Fungi incertae sedis</taxon>
        <taxon>Blastocladiomycota</taxon>
        <taxon>Blastocladiomycetes</taxon>
        <taxon>Blastocladiales</taxon>
        <taxon>Catenariaceae</taxon>
        <taxon>Catenaria</taxon>
    </lineage>
</organism>
<protein>
    <recommendedName>
        <fullName evidence="2">C2 domain-containing protein</fullName>
    </recommendedName>
</protein>
<dbReference type="InterPro" id="IPR000008">
    <property type="entry name" value="C2_dom"/>
</dbReference>
<evidence type="ECO:0000256" key="1">
    <source>
        <dbReference type="SAM" id="MobiDB-lite"/>
    </source>
</evidence>